<proteinExistence type="predicted"/>
<keyword evidence="2" id="KW-1185">Reference proteome</keyword>
<gene>
    <name evidence="1" type="ORF">CLHOM_33950</name>
</gene>
<reference evidence="2" key="1">
    <citation type="submission" date="2015-08" db="EMBL/GenBank/DDBJ databases">
        <title>Genome sequence of the strict anaerobe Clostridium homopropionicum LuHBu1 (DSM 5847T).</title>
        <authorList>
            <person name="Poehlein A."/>
            <person name="Beck M."/>
            <person name="Schiel-Bengelsdorf B."/>
            <person name="Bengelsdorf F.R."/>
            <person name="Daniel R."/>
            <person name="Duerre P."/>
        </authorList>
    </citation>
    <scope>NUCLEOTIDE SEQUENCE [LARGE SCALE GENOMIC DNA]</scope>
    <source>
        <strain evidence="2">DSM 5847</strain>
    </source>
</reference>
<dbReference type="PATRIC" id="fig|1121318.3.peg.3390"/>
<dbReference type="STRING" id="36844.SAMN04488501_10185"/>
<evidence type="ECO:0000313" key="2">
    <source>
        <dbReference type="Proteomes" id="UP000037043"/>
    </source>
</evidence>
<accession>A0A0L6Z6P7</accession>
<dbReference type="EMBL" id="LHUR01000042">
    <property type="protein sequence ID" value="KOA18493.1"/>
    <property type="molecule type" value="Genomic_DNA"/>
</dbReference>
<protein>
    <submittedName>
        <fullName evidence="1">Uncharacterized protein</fullName>
    </submittedName>
</protein>
<dbReference type="InterPro" id="IPR043720">
    <property type="entry name" value="DUF5661"/>
</dbReference>
<dbReference type="Proteomes" id="UP000037043">
    <property type="component" value="Unassembled WGS sequence"/>
</dbReference>
<name>A0A0L6Z6P7_9CLOT</name>
<sequence>MYRCPYFYKMMRGNDKSISPKKNFTIEEAASIAKYLNIKFDKFNVEQFRIGLNVELEHGSINPFTNITNDDPIITGKITLAHLNEYSDYYKRLTKMEEEAEEYWGY</sequence>
<comment type="caution">
    <text evidence="1">The sequence shown here is derived from an EMBL/GenBank/DDBJ whole genome shotgun (WGS) entry which is preliminary data.</text>
</comment>
<dbReference type="Pfam" id="PF18905">
    <property type="entry name" value="DUF5661"/>
    <property type="match status" value="1"/>
</dbReference>
<evidence type="ECO:0000313" key="1">
    <source>
        <dbReference type="EMBL" id="KOA18493.1"/>
    </source>
</evidence>
<dbReference type="AlphaFoldDB" id="A0A0L6Z6P7"/>
<dbReference type="RefSeq" id="WP_242846797.1">
    <property type="nucleotide sequence ID" value="NZ_LHUR01000042.1"/>
</dbReference>
<organism evidence="1 2">
    <name type="scientific">Clostridium homopropionicum DSM 5847</name>
    <dbReference type="NCBI Taxonomy" id="1121318"/>
    <lineage>
        <taxon>Bacteria</taxon>
        <taxon>Bacillati</taxon>
        <taxon>Bacillota</taxon>
        <taxon>Clostridia</taxon>
        <taxon>Eubacteriales</taxon>
        <taxon>Clostridiaceae</taxon>
        <taxon>Clostridium</taxon>
    </lineage>
</organism>